<accession>A0A4U1CAY4</accession>
<name>A0A4U1CAY4_9SPHI</name>
<dbReference type="EMBL" id="SWBO01000003">
    <property type="protein sequence ID" value="TKC01763.1"/>
    <property type="molecule type" value="Genomic_DNA"/>
</dbReference>
<keyword evidence="1" id="KW-0732">Signal</keyword>
<sequence>MKKIALLLYVLFGLAKNVTAQTKKDSLYKKADELARLVYSIDNPYEYEPVKIIYADSIKPKPFNEVCISWALSLFKLQKDRIEIFGDKFSISYNDIKIELFKPVNEVISLCPGLAFEEVDSLRFRSKNGLISLSTVKYKGVDHIVEIQVEDTRLNDRKIKNYGIILVDGFPVTHNHDPIETTDAFNKNAVDDAHQISGYGRYGNYRFRLRKTDNESLQIAGLTYPKAYIETLQQKSINFSFKWENNFSRHIYKIGFYIDGIDPNKKEQEAPRGN</sequence>
<gene>
    <name evidence="2" type="ORF">FA045_05795</name>
</gene>
<keyword evidence="3" id="KW-1185">Reference proteome</keyword>
<reference evidence="2 3" key="1">
    <citation type="submission" date="2019-04" db="EMBL/GenBank/DDBJ databases">
        <title>Pedobacter sp. AR-2-6 sp. nov., isolated from Arctic soil.</title>
        <authorList>
            <person name="Dahal R.H."/>
            <person name="Kim D.-U."/>
        </authorList>
    </citation>
    <scope>NUCLEOTIDE SEQUENCE [LARGE SCALE GENOMIC DNA]</scope>
    <source>
        <strain evidence="2 3">AR-2-6</strain>
    </source>
</reference>
<proteinExistence type="predicted"/>
<feature type="chain" id="PRO_5020414316" evidence="1">
    <location>
        <begin position="21"/>
        <end position="274"/>
    </location>
</feature>
<dbReference type="OrthoDB" id="9820747at2"/>
<evidence type="ECO:0000256" key="1">
    <source>
        <dbReference type="SAM" id="SignalP"/>
    </source>
</evidence>
<dbReference type="RefSeq" id="WP_136875444.1">
    <property type="nucleotide sequence ID" value="NZ_SWBO01000003.1"/>
</dbReference>
<organism evidence="2 3">
    <name type="scientific">Pedobacter cryotolerans</name>
    <dbReference type="NCBI Taxonomy" id="2571270"/>
    <lineage>
        <taxon>Bacteria</taxon>
        <taxon>Pseudomonadati</taxon>
        <taxon>Bacteroidota</taxon>
        <taxon>Sphingobacteriia</taxon>
        <taxon>Sphingobacteriales</taxon>
        <taxon>Sphingobacteriaceae</taxon>
        <taxon>Pedobacter</taxon>
    </lineage>
</organism>
<dbReference type="AlphaFoldDB" id="A0A4U1CAY4"/>
<comment type="caution">
    <text evidence="2">The sequence shown here is derived from an EMBL/GenBank/DDBJ whole genome shotgun (WGS) entry which is preliminary data.</text>
</comment>
<dbReference type="Proteomes" id="UP000310477">
    <property type="component" value="Unassembled WGS sequence"/>
</dbReference>
<evidence type="ECO:0000313" key="2">
    <source>
        <dbReference type="EMBL" id="TKC01763.1"/>
    </source>
</evidence>
<evidence type="ECO:0000313" key="3">
    <source>
        <dbReference type="Proteomes" id="UP000310477"/>
    </source>
</evidence>
<feature type="signal peptide" evidence="1">
    <location>
        <begin position="1"/>
        <end position="20"/>
    </location>
</feature>
<protein>
    <submittedName>
        <fullName evidence="2">Uncharacterized protein</fullName>
    </submittedName>
</protein>